<organism evidence="1 2">
    <name type="scientific">Paenibacillus peoriae</name>
    <dbReference type="NCBI Taxonomy" id="59893"/>
    <lineage>
        <taxon>Bacteria</taxon>
        <taxon>Bacillati</taxon>
        <taxon>Bacillota</taxon>
        <taxon>Bacilli</taxon>
        <taxon>Bacillales</taxon>
        <taxon>Paenibacillaceae</taxon>
        <taxon>Paenibacillus</taxon>
    </lineage>
</organism>
<evidence type="ECO:0000313" key="2">
    <source>
        <dbReference type="Proteomes" id="UP000516384"/>
    </source>
</evidence>
<proteinExistence type="predicted"/>
<dbReference type="EMBL" id="CP061172">
    <property type="protein sequence ID" value="QNR66174.1"/>
    <property type="molecule type" value="Genomic_DNA"/>
</dbReference>
<name>A0A7H0Y516_9BACL</name>
<dbReference type="Proteomes" id="UP000516384">
    <property type="component" value="Chromosome"/>
</dbReference>
<accession>A0A7H0Y516</accession>
<reference evidence="1 2" key="1">
    <citation type="submission" date="2020-09" db="EMBL/GenBank/DDBJ databases">
        <title>Characterization of Paenibacillus peoriae strain ZF390 with broad-spectrum antimicrobial activity as a potential biocontrol agent.</title>
        <authorList>
            <person name="Li L."/>
            <person name="Zhao Y."/>
            <person name="Li B."/>
            <person name="Xie X."/>
        </authorList>
    </citation>
    <scope>NUCLEOTIDE SEQUENCE [LARGE SCALE GENOMIC DNA]</scope>
    <source>
        <strain evidence="1 2">ZF390</strain>
    </source>
</reference>
<gene>
    <name evidence="1" type="ORF">IAQ67_20300</name>
</gene>
<dbReference type="AlphaFoldDB" id="A0A7H0Y516"/>
<sequence>MKINLLYRDEKTIGVRLERYGVKEREGFDPYRAGNGFQTKKYGPFLTVSRL</sequence>
<dbReference type="RefSeq" id="WP_190297681.1">
    <property type="nucleotide sequence ID" value="NZ_CP061172.1"/>
</dbReference>
<evidence type="ECO:0000313" key="1">
    <source>
        <dbReference type="EMBL" id="QNR66174.1"/>
    </source>
</evidence>
<protein>
    <submittedName>
        <fullName evidence="1">Uncharacterized protein</fullName>
    </submittedName>
</protein>